<feature type="transmembrane region" description="Helical" evidence="6">
    <location>
        <begin position="21"/>
        <end position="45"/>
    </location>
</feature>
<gene>
    <name evidence="8" type="ORF">GCM10011357_36640</name>
</gene>
<dbReference type="PANTHER" id="PTHR11827">
    <property type="entry name" value="SOLUTE CARRIER FAMILY 12, CATION COTRANSPORTERS"/>
    <property type="match status" value="1"/>
</dbReference>
<evidence type="ECO:0000256" key="5">
    <source>
        <dbReference type="SAM" id="MobiDB-lite"/>
    </source>
</evidence>
<dbReference type="Proteomes" id="UP000614272">
    <property type="component" value="Unassembled WGS sequence"/>
</dbReference>
<evidence type="ECO:0000259" key="7">
    <source>
        <dbReference type="Pfam" id="PF00324"/>
    </source>
</evidence>
<accession>A0ABQ1RRV2</accession>
<feature type="transmembrane region" description="Helical" evidence="6">
    <location>
        <begin position="57"/>
        <end position="82"/>
    </location>
</feature>
<evidence type="ECO:0000256" key="2">
    <source>
        <dbReference type="ARBA" id="ARBA00022692"/>
    </source>
</evidence>
<feature type="transmembrane region" description="Helical" evidence="6">
    <location>
        <begin position="103"/>
        <end position="124"/>
    </location>
</feature>
<comment type="caution">
    <text evidence="8">The sequence shown here is derived from an EMBL/GenBank/DDBJ whole genome shotgun (WGS) entry which is preliminary data.</text>
</comment>
<feature type="transmembrane region" description="Helical" evidence="6">
    <location>
        <begin position="401"/>
        <end position="429"/>
    </location>
</feature>
<keyword evidence="3 6" id="KW-1133">Transmembrane helix</keyword>
<comment type="subcellular location">
    <subcellularLocation>
        <location evidence="1">Membrane</location>
        <topology evidence="1">Multi-pass membrane protein</topology>
    </subcellularLocation>
</comment>
<keyword evidence="9" id="KW-1185">Reference proteome</keyword>
<dbReference type="PANTHER" id="PTHR11827:SF72">
    <property type="entry name" value="GH08340P"/>
    <property type="match status" value="1"/>
</dbReference>
<feature type="transmembrane region" description="Helical" evidence="6">
    <location>
        <begin position="167"/>
        <end position="186"/>
    </location>
</feature>
<dbReference type="EMBL" id="BMGJ01000021">
    <property type="protein sequence ID" value="GGD78243.1"/>
    <property type="molecule type" value="Genomic_DNA"/>
</dbReference>
<evidence type="ECO:0000313" key="8">
    <source>
        <dbReference type="EMBL" id="GGD78243.1"/>
    </source>
</evidence>
<dbReference type="InterPro" id="IPR004841">
    <property type="entry name" value="AA-permease/SLC12A_dom"/>
</dbReference>
<proteinExistence type="predicted"/>
<reference evidence="9" key="1">
    <citation type="journal article" date="2019" name="Int. J. Syst. Evol. Microbiol.">
        <title>The Global Catalogue of Microorganisms (GCM) 10K type strain sequencing project: providing services to taxonomists for standard genome sequencing and annotation.</title>
        <authorList>
            <consortium name="The Broad Institute Genomics Platform"/>
            <consortium name="The Broad Institute Genome Sequencing Center for Infectious Disease"/>
            <person name="Wu L."/>
            <person name="Ma J."/>
        </authorList>
    </citation>
    <scope>NUCLEOTIDE SEQUENCE [LARGE SCALE GENOMIC DNA]</scope>
    <source>
        <strain evidence="9">CGMCC 1.12923</strain>
    </source>
</reference>
<keyword evidence="4 6" id="KW-0472">Membrane</keyword>
<feature type="transmembrane region" description="Helical" evidence="6">
    <location>
        <begin position="238"/>
        <end position="262"/>
    </location>
</feature>
<dbReference type="Gene3D" id="1.20.1740.10">
    <property type="entry name" value="Amino acid/polyamine transporter I"/>
    <property type="match status" value="1"/>
</dbReference>
<feature type="transmembrane region" description="Helical" evidence="6">
    <location>
        <begin position="282"/>
        <end position="304"/>
    </location>
</feature>
<feature type="transmembrane region" description="Helical" evidence="6">
    <location>
        <begin position="144"/>
        <end position="160"/>
    </location>
</feature>
<evidence type="ECO:0000256" key="3">
    <source>
        <dbReference type="ARBA" id="ARBA00022989"/>
    </source>
</evidence>
<sequence length="763" mass="83968">MTEKSSSLQSDRLSTHANPQRHLFGTFGGVFTPSILTIVGIILFLRTGYIVGEVGLAQTLIIMTSAFVICLLTGLSLAVIATDTRVKEGGFYYVISRSLGPPFGGALGLTLFLSISISVAFYVMGLVEVLNNLLSLPDWLSPRLLASGVILTLFVFAWLGADWTTKLQYLIMGLVAFGLLSFFIGGSNAFSEQTLAENWTKSGDTGQFWLAFALFFPAITGFTQGLNMSGDLKVPHKAIPLGTFTAIGLSVLLYLMVALVLAGAVSTSRLSENYYIMADVSVWPSLVAAAVIAATLSSGMASMLGAPRVLQAMGDDRLIPFLAPFAKGEGKDNNPRRAVFVSAIIALACVIIGDLNLLAPIISMFFLAAYALLNYATFFALNSENPFFRPRFRWSHKTVSLLGGIGCVAAMLAINFVASMIALAVLFGLHQYLARSHQHLHFTDHQRGAMFKRIRELLFEMNRLEPHPGDWRPHMLVFSKNPDHHTQLLKFSAILEGQSGLTTLTRIINTDDANEPDRQKVLDQYHKAIDDAGIRAFSLVTQASDFRSGLRHILHAYGIGPIRANTAVIHWTSESVNPNFDNRPKDYAASCQEVIEANMNLVALASYQSQLFEPEEPSSARQIDIWWRGGPTARLMLMFAYLCTRSNGWQHTRLRILTEAEKYSREQVQDIFSTYLDQVRIEAEVEALDNVNLDIIKEYSGESDLVFFPIKVSECDIVDDFDVGVQNLVSKLNNLALMQACESMQLDPDPDNGNNGGKDGERG</sequence>
<feature type="transmembrane region" description="Helical" evidence="6">
    <location>
        <begin position="338"/>
        <end position="355"/>
    </location>
</feature>
<evidence type="ECO:0000256" key="4">
    <source>
        <dbReference type="ARBA" id="ARBA00023136"/>
    </source>
</evidence>
<feature type="domain" description="Amino acid permease/ SLC12A" evidence="7">
    <location>
        <begin position="30"/>
        <end position="434"/>
    </location>
</feature>
<feature type="transmembrane region" description="Helical" evidence="6">
    <location>
        <begin position="206"/>
        <end position="226"/>
    </location>
</feature>
<feature type="region of interest" description="Disordered" evidence="5">
    <location>
        <begin position="743"/>
        <end position="763"/>
    </location>
</feature>
<dbReference type="RefSeq" id="WP_180237271.1">
    <property type="nucleotide sequence ID" value="NZ_BMGJ01000021.1"/>
</dbReference>
<evidence type="ECO:0000313" key="9">
    <source>
        <dbReference type="Proteomes" id="UP000614272"/>
    </source>
</evidence>
<dbReference type="Pfam" id="PF00324">
    <property type="entry name" value="AA_permease"/>
    <property type="match status" value="1"/>
</dbReference>
<organism evidence="8 9">
    <name type="scientific">Lacimicrobium alkaliphilum</name>
    <dbReference type="NCBI Taxonomy" id="1526571"/>
    <lineage>
        <taxon>Bacteria</taxon>
        <taxon>Pseudomonadati</taxon>
        <taxon>Pseudomonadota</taxon>
        <taxon>Gammaproteobacteria</taxon>
        <taxon>Alteromonadales</taxon>
        <taxon>Alteromonadaceae</taxon>
        <taxon>Lacimicrobium</taxon>
    </lineage>
</organism>
<name>A0ABQ1RRV2_9ALTE</name>
<keyword evidence="2 6" id="KW-0812">Transmembrane</keyword>
<evidence type="ECO:0000256" key="6">
    <source>
        <dbReference type="SAM" id="Phobius"/>
    </source>
</evidence>
<feature type="transmembrane region" description="Helical" evidence="6">
    <location>
        <begin position="361"/>
        <end position="381"/>
    </location>
</feature>
<evidence type="ECO:0000256" key="1">
    <source>
        <dbReference type="ARBA" id="ARBA00004141"/>
    </source>
</evidence>
<protein>
    <submittedName>
        <fullName evidence="8">Na-K-Cl cotransporter</fullName>
    </submittedName>
</protein>
<dbReference type="InterPro" id="IPR004842">
    <property type="entry name" value="SLC12A_fam"/>
</dbReference>